<dbReference type="EC" id="1.17.4.1" evidence="12"/>
<dbReference type="PATRIC" id="fig|1033806.12.peg.1173"/>
<organism evidence="16 17">
    <name type="scientific">Halorhabdus tiamatea SARL4B</name>
    <dbReference type="NCBI Taxonomy" id="1033806"/>
    <lineage>
        <taxon>Archaea</taxon>
        <taxon>Methanobacteriati</taxon>
        <taxon>Methanobacteriota</taxon>
        <taxon>Stenosarchaea group</taxon>
        <taxon>Halobacteria</taxon>
        <taxon>Halobacteriales</taxon>
        <taxon>Haloarculaceae</taxon>
        <taxon>Halorhabdus</taxon>
    </lineage>
</organism>
<dbReference type="PANTHER" id="PTHR43371:SF1">
    <property type="entry name" value="RIBONUCLEOSIDE-DIPHOSPHATE REDUCTASE"/>
    <property type="match status" value="1"/>
</dbReference>
<feature type="domain" description="DOD-type homing endonuclease" evidence="14">
    <location>
        <begin position="1443"/>
        <end position="1594"/>
    </location>
</feature>
<dbReference type="NCBIfam" id="TIGR01443">
    <property type="entry name" value="intein_Cterm"/>
    <property type="match status" value="2"/>
</dbReference>
<dbReference type="InterPro" id="IPR006142">
    <property type="entry name" value="INTEIN"/>
</dbReference>
<dbReference type="PANTHER" id="PTHR43371">
    <property type="entry name" value="VITAMIN B12-DEPENDENT RIBONUCLEOTIDE REDUCTASE"/>
    <property type="match status" value="1"/>
</dbReference>
<keyword evidence="9" id="KW-0170">Cobalt</keyword>
<keyword evidence="3" id="KW-0846">Cobalamin</keyword>
<dbReference type="GO" id="GO:0004748">
    <property type="term" value="F:ribonucleoside-diphosphate reductase activity, thioredoxin disulfide as acceptor"/>
    <property type="evidence" value="ECO:0007669"/>
    <property type="project" value="UniProtKB-EC"/>
</dbReference>
<dbReference type="PROSITE" id="PS50819">
    <property type="entry name" value="INTEIN_ENDONUCLEASE"/>
    <property type="match status" value="4"/>
</dbReference>
<dbReference type="InterPro" id="IPR006141">
    <property type="entry name" value="Intein_N"/>
</dbReference>
<dbReference type="Pfam" id="PF14890">
    <property type="entry name" value="Intein_splicing"/>
    <property type="match status" value="2"/>
</dbReference>
<dbReference type="InterPro" id="IPR003587">
    <property type="entry name" value="Hint_dom_N"/>
</dbReference>
<dbReference type="HOGENOM" id="CLU_000404_2_1_2"/>
<keyword evidence="7" id="KW-0651">Protein splicing</keyword>
<evidence type="ECO:0000256" key="13">
    <source>
        <dbReference type="SAM" id="MobiDB-lite"/>
    </source>
</evidence>
<evidence type="ECO:0000256" key="2">
    <source>
        <dbReference type="ARBA" id="ARBA00007405"/>
    </source>
</evidence>
<reference evidence="16 17" key="2">
    <citation type="journal article" date="2013" name="PLoS ONE">
        <title>INDIGO - INtegrated Data Warehouse of MIcrobial GenOmes with Examples from the Red Sea Extremophiles.</title>
        <authorList>
            <person name="Alam I."/>
            <person name="Antunes A."/>
            <person name="Kamau A.A."/>
            <person name="Ba Alawi W."/>
            <person name="Kalkatawi M."/>
            <person name="Stingl U."/>
            <person name="Bajic V.B."/>
        </authorList>
    </citation>
    <scope>NUCLEOTIDE SEQUENCE [LARGE SCALE GENOMIC DNA]</scope>
    <source>
        <strain evidence="16 17">SARL4B</strain>
    </source>
</reference>
<evidence type="ECO:0000256" key="1">
    <source>
        <dbReference type="ARBA" id="ARBA00001922"/>
    </source>
</evidence>
<dbReference type="InterPro" id="IPR000788">
    <property type="entry name" value="RNR_lg_C"/>
</dbReference>
<dbReference type="PROSITE" id="PS50818">
    <property type="entry name" value="INTEIN_C_TER"/>
    <property type="match status" value="3"/>
</dbReference>
<feature type="compositionally biased region" description="Basic and acidic residues" evidence="13">
    <location>
        <begin position="2665"/>
        <end position="2674"/>
    </location>
</feature>
<dbReference type="InterPro" id="IPR050862">
    <property type="entry name" value="RdRp_reductase_class-2"/>
</dbReference>
<dbReference type="InterPro" id="IPR003586">
    <property type="entry name" value="Hint_dom_C"/>
</dbReference>
<evidence type="ECO:0000259" key="14">
    <source>
        <dbReference type="PROSITE" id="PS50819"/>
    </source>
</evidence>
<dbReference type="SMART" id="SM00306">
    <property type="entry name" value="HintN"/>
    <property type="match status" value="4"/>
</dbReference>
<feature type="domain" description="DOD-type homing endonuclease" evidence="14">
    <location>
        <begin position="303"/>
        <end position="437"/>
    </location>
</feature>
<dbReference type="InterPro" id="IPR013509">
    <property type="entry name" value="RNR_lsu_N"/>
</dbReference>
<evidence type="ECO:0000256" key="5">
    <source>
        <dbReference type="ARBA" id="ARBA00022741"/>
    </source>
</evidence>
<dbReference type="Gene3D" id="3.20.70.20">
    <property type="match status" value="4"/>
</dbReference>
<dbReference type="SUPFAM" id="SSF55608">
    <property type="entry name" value="Homing endonucleases"/>
    <property type="match status" value="4"/>
</dbReference>
<sequence length="2728" mass="302184">MSDAELSVDEVTLPIKRTEGETLADRLTDNAYQNILPARYLRKDADGELVEGQEDLFERVAKNIALAEAVYEARNQDVEITVTPDQLKPDHPRRDELAEEVFGKGTSLSDDAETTLSVYNVNKFAYETVVPELPADVREHVEETATAFQDLMEDLSFMPNCVPPASRVAAQGGLKPLGDIEPGERVYDDQDGTARVDSKFENGEKLVTEIETESGYTVQATPEHYFRVISASGEYEWRQVKDLQPDDVIALQKNFLDDEGTTASLLPPMAADGGTVAAETTDFGRPRGDIDMPASMTPALAEWLGLYVGDGTARESGVRVAFDEQDDDLVEYWGELTESVFGFEPTTRHRNDAACVVGQAGRRDLYDHLDQNDLLKDASKTAAVPDAVLESGRTCIETFLSGLFEADGTVGERAIELYTHSELLADQVQKLLLGLGIRSSVSEKRDGYRVTIRKNVCGKRFVERVGFLSERKQTDAKRFENVAENATSIEIPNQTDRLHEWFQQSDLGHDAYRDLSQFLIDPDSEHHQEIGVGIFRRYAEKYPELWNSPVAEFVERDQFYERVSTVDDVGRMAVEDMQVPRRNTYVVEGFVSHNSPTLMNAGDELQQLSACFVDSPEDDIDDIHQTAKEAAQVFQCLTDDTNVYVEGKGVVSIADVEPGDRIVQRNGDDHQVRNVDETHAYDDSPVNRVETEAGVELTGTPNHKLLVDGDWTRIDEIEPGDTLSLRLDWIDDVDATTELTTVAGGAQWVENRTVSNDDILELYADGHSDYEIADRLDSSASTIQRRRSLELGLDPNGSGGRPGGNVSFDESEFEALYDGGHSDGEIAKELGVSTRSVARYRQNNSLDANGEAVKVVDQPTELTPALAELVGMWVGDGSKHEDGIRFHLNREETLEHADRLARDLFDVGLDWRWDEGCYEAVVHSHEVKRWWLANFGDAKPDATSASVPESVQQADRETIGAFLRGLYSTDGSLQKDVYPRLWSSSAELIDDVQQLLLGLGVPAIKWEYDTEDRDYFNVGPTGGQGLEQFQDLIGFVDSRSETMAETLASIDSEGPSVGTRDGSTWHVPVEAVEDAGTATVYDVTVADNHEYVASSVVSHNSGGGMGYAFWRLRPYGDAVGSTGGIASGPITFMRTYDQMCETIAQGGARRGAQMGVMRVSHPDVIQFIHAKNKDVSLARTLRLNDPDDFTHNSFADALEEARELIDDEGRVPEHLRNAVEGHLSNFNISVGITDDFMEALQNDEEFTFTNPRTGDPHIVTEETKELYDMFGLGEYVEVGEELSIPAAELWDDIVEGAHENGEPGVIYLERANKEHSFDVEEHPDHRILATNPCVTGDTLISTDNGLVPAEDLYEQGVAQDVVVDGRLSEDSVKEASSVFKTGEKDVYELTTEEGYELRLTADHRMMTDDGWVEAQNLEPGDTVHVQNRKGEFGQHGSVEEGRVLGWLVGDGHLKHGEERAVLNFYDEDTTISERFADDVNEIVREPFGNADYEVGVSDISRGDDYRGAQALEQRIRSARLYEYAEETGLAEEKLQVPDAVMRGSEEMARGFLRALFSADGSVQGNVEKGVSVRLASVDADFLKEVQQLLLNFGIASKVYEDRKEPGTVELPDGTGDTAEYETEGFHELVVVKDNLVRFGEEVGFLLDTKDVALDERLAEYDRGPYSESFEATVESVEYDGHEAVYDLTEPDTHSFVANGLVCHNCGEQPLEEYEACNLGHINLSTLAAGDAPDWRVWSTRHAEEYENFEAAVEAYLEEAIDVEELEYRIETATRFLENVVTMSDFPVEKIEEKVRNMRKIGLGIMGLAQLFIQLGVKYGSDEGDAIAGQLMQKINHDSKWASHELAEERGVFNDWEDSKYADPTEYREWFEHYVGEDADDFEDGFAIRNHNTTTIAPTGTTSMVGNTTGGCEPVYNVAYYKNVSDDVQGDEMLVEFDDYFLRVLEENGIDVDAVKQEAQEQMAANEFDGVEGLSTVPDAIGELFVTTGDLSPNQHASIQCTLQDGVDSAISKCLEEGTLVQTDSGVRPIESFVDEDPEPGEFTDVDEDVTIDGVQVESQYYAGEKDATRVRVDNGTEIVGATDSHKVLTPSGWTVLGDLQPGDHVVGRHVESHGEGGASIDAGPVCDVAFDGGTATVVGNSSRSPHEKDVTLPDRMSPRLAKFLGMYAADGSAIDSRYGIEISTASKAVRDEARELFEELFDREPTVEEDTRRGDERKTVYGVQLNSKPVWEFVTELCGSGAYEKRVPRTVLRGGPDEKLAFVNGVTLDGYVSSQSLVVYGGMSERLADGVAELLRSFGVPKVYVGTKWVKESSAYAYQVHVTNEAQELVTPIEQHKRVDRFDQRYRVYVSPDRVDKTEFNSRSPEYYAARNFEYRGRNYMFNTTAEQLGITDAPPLYEVTDVEDAGTREMYDIELAGPHEYVVGGLVSHNTVNAPNDSTIEDAKDVFEYIYEHGGKGVTYYRDGTRSKQVLTTRADNTDFADMDVEEVIAQIEAVFGGIEAFLEDDDVQAVVDDEIEALVELADGDYEEFAKKRPRPDVLHGVTQRIDTGYGKLYVNINEDPEAERPFELFANIGNSGGFTASFTEALAKTISTAMRAGVDPGEIADELQGIRSPKVAWDKGEQIQSIPDAIGTAMRRYLDGDIERAYPQQQTLEETADEDRETAEAEMRSTDSDTTAAPSEPTEPTGDQQELIENGESPECPECGSMSLYYSEGCKTCESCGWSEC</sequence>
<dbReference type="KEGG" id="hti:HTIA_1180"/>
<feature type="domain" description="DOD-type homing endonuclease" evidence="14">
    <location>
        <begin position="869"/>
        <end position="1001"/>
    </location>
</feature>
<dbReference type="InterPro" id="IPR030934">
    <property type="entry name" value="Intein_C"/>
</dbReference>
<dbReference type="GO" id="GO:0005524">
    <property type="term" value="F:ATP binding"/>
    <property type="evidence" value="ECO:0007669"/>
    <property type="project" value="InterPro"/>
</dbReference>
<keyword evidence="8 12" id="KW-0560">Oxidoreductase</keyword>
<dbReference type="NCBIfam" id="TIGR01445">
    <property type="entry name" value="intein_Nterm"/>
    <property type="match status" value="1"/>
</dbReference>
<comment type="function">
    <text evidence="12">Provides the precursors necessary for DNA synthesis. Catalyzes the biosynthesis of deoxyribonucleotides from the corresponding ribonucleotides.</text>
</comment>
<dbReference type="InterPro" id="IPR004042">
    <property type="entry name" value="Intein_endonuc_central"/>
</dbReference>
<name>F7PQI9_9EURY</name>
<dbReference type="PROSITE" id="PS50817">
    <property type="entry name" value="INTEIN_N_TER"/>
    <property type="match status" value="3"/>
</dbReference>
<dbReference type="Pfam" id="PF14528">
    <property type="entry name" value="LAGLIDADG_3"/>
    <property type="match status" value="4"/>
</dbReference>
<dbReference type="GeneID" id="71203491"/>
<comment type="function">
    <text evidence="10">Catalyzes the reduction of ribonucleotides to deoxyribonucleotides. May function to provide a pool of deoxyribonucleotide precursors for DNA repair during oxygen limitation and/or for immediate growth after restoration of oxygen.</text>
</comment>
<keyword evidence="4" id="KW-0237">DNA synthesis</keyword>
<evidence type="ECO:0000313" key="15">
    <source>
        <dbReference type="EMBL" id="CCQ33317.1"/>
    </source>
</evidence>
<evidence type="ECO:0000256" key="11">
    <source>
        <dbReference type="ARBA" id="ARBA00047754"/>
    </source>
</evidence>
<dbReference type="EMBL" id="HF571520">
    <property type="protein sequence ID" value="CCQ33317.1"/>
    <property type="molecule type" value="Genomic_DNA"/>
</dbReference>
<dbReference type="Pfam" id="PF12637">
    <property type="entry name" value="TSCPD"/>
    <property type="match status" value="1"/>
</dbReference>
<evidence type="ECO:0000313" key="18">
    <source>
        <dbReference type="Proteomes" id="UP000015381"/>
    </source>
</evidence>
<dbReference type="SUPFAM" id="SSF51294">
    <property type="entry name" value="Hedgehog/intein (Hint) domain"/>
    <property type="match status" value="4"/>
</dbReference>
<dbReference type="eggNOG" id="arCOG04276">
    <property type="taxonomic scope" value="Archaea"/>
</dbReference>
<dbReference type="GO" id="GO:0009263">
    <property type="term" value="P:deoxyribonucleotide biosynthetic process"/>
    <property type="evidence" value="ECO:0007669"/>
    <property type="project" value="UniProtKB-KW"/>
</dbReference>
<evidence type="ECO:0000256" key="8">
    <source>
        <dbReference type="ARBA" id="ARBA00023002"/>
    </source>
</evidence>
<evidence type="ECO:0000313" key="16">
    <source>
        <dbReference type="EMBL" id="ERJ04876.1"/>
    </source>
</evidence>
<dbReference type="EMBL" id="AFNT02000052">
    <property type="protein sequence ID" value="ERJ04876.1"/>
    <property type="molecule type" value="Genomic_DNA"/>
</dbReference>
<protein>
    <recommendedName>
        <fullName evidence="12">Ribonucleoside-diphosphate reductase</fullName>
        <ecNumber evidence="12">1.17.4.1</ecNumber>
    </recommendedName>
</protein>
<dbReference type="InterPro" id="IPR036844">
    <property type="entry name" value="Hint_dom_sf"/>
</dbReference>
<dbReference type="RefSeq" id="WP_008528424.1">
    <property type="nucleotide sequence ID" value="NC_021921.1"/>
</dbReference>
<dbReference type="SMART" id="SM00305">
    <property type="entry name" value="HintC"/>
    <property type="match status" value="4"/>
</dbReference>
<dbReference type="UniPathway" id="UPA00326"/>
<reference evidence="16 17" key="1">
    <citation type="journal article" date="2011" name="J. Bacteriol.">
        <title>Genome sequence of Halorhabdus tiamatea, the first archaeon isolated from a deep-sea anoxic brine lake.</title>
        <authorList>
            <person name="Antunes A."/>
            <person name="Alam I."/>
            <person name="Bajic V.B."/>
            <person name="Stingl U."/>
        </authorList>
    </citation>
    <scope>NUCLEOTIDE SEQUENCE [LARGE SCALE GENOMIC DNA]</scope>
    <source>
        <strain evidence="16 17">SARL4B</strain>
    </source>
</reference>
<keyword evidence="6" id="KW-0068">Autocatalytic cleavage</keyword>
<evidence type="ECO:0000256" key="9">
    <source>
        <dbReference type="ARBA" id="ARBA00023285"/>
    </source>
</evidence>
<comment type="similarity">
    <text evidence="12">Belongs to the ribonucleoside diphosphate reductase large chain family.</text>
</comment>
<evidence type="ECO:0000256" key="4">
    <source>
        <dbReference type="ARBA" id="ARBA00022634"/>
    </source>
</evidence>
<accession>F7PQI9</accession>
<dbReference type="Proteomes" id="UP000015381">
    <property type="component" value="Chromosome I"/>
</dbReference>
<evidence type="ECO:0000256" key="7">
    <source>
        <dbReference type="ARBA" id="ARBA00023000"/>
    </source>
</evidence>
<keyword evidence="12" id="KW-0215">Deoxyribonucleotide synthesis</keyword>
<keyword evidence="18" id="KW-1185">Reference proteome</keyword>
<dbReference type="Proteomes" id="UP000003861">
    <property type="component" value="Unassembled WGS sequence"/>
</dbReference>
<dbReference type="SUPFAM" id="SSF51998">
    <property type="entry name" value="PFL-like glycyl radical enzymes"/>
    <property type="match status" value="2"/>
</dbReference>
<evidence type="ECO:0000256" key="6">
    <source>
        <dbReference type="ARBA" id="ARBA00022813"/>
    </source>
</evidence>
<dbReference type="Pfam" id="PF02867">
    <property type="entry name" value="Ribonuc_red_lgC"/>
    <property type="match status" value="1"/>
</dbReference>
<evidence type="ECO:0000256" key="10">
    <source>
        <dbReference type="ARBA" id="ARBA00025437"/>
    </source>
</evidence>
<dbReference type="GO" id="GO:0031419">
    <property type="term" value="F:cobalamin binding"/>
    <property type="evidence" value="ECO:0007669"/>
    <property type="project" value="UniProtKB-KW"/>
</dbReference>
<dbReference type="GO" id="GO:0071897">
    <property type="term" value="P:DNA biosynthetic process"/>
    <property type="evidence" value="ECO:0007669"/>
    <property type="project" value="UniProtKB-KW"/>
</dbReference>
<dbReference type="GO" id="GO:0004519">
    <property type="term" value="F:endonuclease activity"/>
    <property type="evidence" value="ECO:0007669"/>
    <property type="project" value="InterPro"/>
</dbReference>
<feature type="compositionally biased region" description="Low complexity" evidence="13">
    <location>
        <begin position="2677"/>
        <end position="2688"/>
    </location>
</feature>
<dbReference type="Pfam" id="PF00317">
    <property type="entry name" value="Ribonuc_red_lgN"/>
    <property type="match status" value="1"/>
</dbReference>
<dbReference type="eggNOG" id="arCOG03145">
    <property type="taxonomic scope" value="Archaea"/>
</dbReference>
<dbReference type="eggNOG" id="arCOG03148">
    <property type="taxonomic scope" value="Archaea"/>
</dbReference>
<comment type="similarity">
    <text evidence="2">Belongs to the ribonucleoside diphosphate reductase class-2 family.</text>
</comment>
<dbReference type="GO" id="GO:0016539">
    <property type="term" value="P:intein-mediated protein splicing"/>
    <property type="evidence" value="ECO:0007669"/>
    <property type="project" value="InterPro"/>
</dbReference>
<evidence type="ECO:0000313" key="17">
    <source>
        <dbReference type="Proteomes" id="UP000003861"/>
    </source>
</evidence>
<dbReference type="Gene3D" id="3.10.28.10">
    <property type="entry name" value="Homing endonucleases"/>
    <property type="match status" value="4"/>
</dbReference>
<dbReference type="CDD" id="cd00081">
    <property type="entry name" value="Hint"/>
    <property type="match status" value="4"/>
</dbReference>
<comment type="cofactor">
    <cofactor evidence="1">
        <name>adenosylcob(III)alamin</name>
        <dbReference type="ChEBI" id="CHEBI:18408"/>
    </cofactor>
</comment>
<dbReference type="InterPro" id="IPR024434">
    <property type="entry name" value="TSCPD_dom"/>
</dbReference>
<feature type="region of interest" description="Disordered" evidence="13">
    <location>
        <begin position="2649"/>
        <end position="2702"/>
    </location>
</feature>
<dbReference type="Gene3D" id="2.170.16.10">
    <property type="entry name" value="Hedgehog/Intein (Hint) domain"/>
    <property type="match status" value="5"/>
</dbReference>
<proteinExistence type="inferred from homology"/>
<keyword evidence="5" id="KW-0547">Nucleotide-binding</keyword>
<dbReference type="InterPro" id="IPR027434">
    <property type="entry name" value="Homing_endonucl"/>
</dbReference>
<dbReference type="STRING" id="1033806.HTIA_1180"/>
<gene>
    <name evidence="16" type="primary">nrdB2</name>
    <name evidence="16" type="ORF">HLRTI_003159</name>
    <name evidence="15" type="ORF">HTIA_1180</name>
</gene>
<dbReference type="InterPro" id="IPR004860">
    <property type="entry name" value="LAGLIDADG_dom"/>
</dbReference>
<evidence type="ECO:0000256" key="12">
    <source>
        <dbReference type="RuleBase" id="RU003410"/>
    </source>
</evidence>
<dbReference type="PRINTS" id="PR00379">
    <property type="entry name" value="INTEIN"/>
</dbReference>
<comment type="catalytic activity">
    <reaction evidence="11 12">
        <text>a 2'-deoxyribonucleoside 5'-diphosphate + [thioredoxin]-disulfide + H2O = a ribonucleoside 5'-diphosphate + [thioredoxin]-dithiol</text>
        <dbReference type="Rhea" id="RHEA:23252"/>
        <dbReference type="Rhea" id="RHEA-COMP:10698"/>
        <dbReference type="Rhea" id="RHEA-COMP:10700"/>
        <dbReference type="ChEBI" id="CHEBI:15377"/>
        <dbReference type="ChEBI" id="CHEBI:29950"/>
        <dbReference type="ChEBI" id="CHEBI:50058"/>
        <dbReference type="ChEBI" id="CHEBI:57930"/>
        <dbReference type="ChEBI" id="CHEBI:73316"/>
        <dbReference type="EC" id="1.17.4.1"/>
    </reaction>
</comment>
<feature type="domain" description="DOD-type homing endonuclease" evidence="14">
    <location>
        <begin position="2163"/>
        <end position="2300"/>
    </location>
</feature>
<evidence type="ECO:0000256" key="3">
    <source>
        <dbReference type="ARBA" id="ARBA00022628"/>
    </source>
</evidence>
<reference evidence="15 18" key="3">
    <citation type="journal article" date="2014" name="Environ. Microbiol.">
        <title>Halorhabdus tiamatea: proteogenomics and glycosidase activity measurements identify the first cultivated euryarchaeon from a deep-sea anoxic brine lake as potential polysaccharide degrader.</title>
        <authorList>
            <person name="Werner J."/>
            <person name="Ferrer M."/>
            <person name="Michel G."/>
            <person name="Mann A.J."/>
            <person name="Huang S."/>
            <person name="Juarez S."/>
            <person name="Ciordia S."/>
            <person name="Albar J.P."/>
            <person name="Alcaide M."/>
            <person name="La Cono V."/>
            <person name="Yakimov M.M."/>
            <person name="Antunes A."/>
            <person name="Taborda M."/>
            <person name="Da Costa M.S."/>
            <person name="Amann R.I."/>
            <person name="Gloeckner F.O."/>
            <person name="Golyshina O.V."/>
            <person name="Golyshin P.N."/>
            <person name="Teeling H."/>
        </authorList>
    </citation>
    <scope>NUCLEOTIDE SEQUENCE [LARGE SCALE GENOMIC DNA]</scope>
    <source>
        <strain evidence="18">SARL4B</strain>
        <strain evidence="15">Type strain: SARL4B</strain>
    </source>
</reference>